<dbReference type="KEGG" id="rsp:RSP_2291"/>
<reference evidence="3" key="1">
    <citation type="submission" date="2005-09" db="EMBL/GenBank/DDBJ databases">
        <title>Complete sequence of chromosome 1 of Rhodobacter sphaeroides 2.4.1.</title>
        <authorList>
            <person name="Copeland A."/>
            <person name="Lucas S."/>
            <person name="Lapidus A."/>
            <person name="Barry K."/>
            <person name="Detter J.C."/>
            <person name="Glavina T."/>
            <person name="Hammon N."/>
            <person name="Israni S."/>
            <person name="Pitluck S."/>
            <person name="Richardson P."/>
            <person name="Mackenzie C."/>
            <person name="Choudhary M."/>
            <person name="Larimer F."/>
            <person name="Hauser L.J."/>
            <person name="Land M."/>
            <person name="Donohue T.J."/>
            <person name="Kaplan S."/>
        </authorList>
    </citation>
    <scope>NUCLEOTIDE SEQUENCE [LARGE SCALE GENOMIC DNA]</scope>
    <source>
        <strain evidence="3">ATCC 17023 / DSM 158 / JCM 6121 / CCUG 31486 / LMG 2827 / NBRC 12203 / NCIMB 8253 / ATH 2.4.1.</strain>
    </source>
</reference>
<dbReference type="EMBL" id="CP000143">
    <property type="protein sequence ID" value="ABA78446.1"/>
    <property type="molecule type" value="Genomic_DNA"/>
</dbReference>
<evidence type="ECO:0000313" key="2">
    <source>
        <dbReference type="EMBL" id="ABA78446.1"/>
    </source>
</evidence>
<dbReference type="Proteomes" id="UP000002703">
    <property type="component" value="Chromosome 1"/>
</dbReference>
<dbReference type="eggNOG" id="COG2963">
    <property type="taxonomic scope" value="Bacteria"/>
</dbReference>
<name>Q3J438_CERS4</name>
<dbReference type="STRING" id="272943.RSP_2291"/>
<dbReference type="EnsemblBacteria" id="ABA78446">
    <property type="protein sequence ID" value="ABA78446"/>
    <property type="gene ID" value="RSP_2291"/>
</dbReference>
<dbReference type="AlphaFoldDB" id="Q3J438"/>
<dbReference type="PhylomeDB" id="Q3J438"/>
<organism evidence="2 3">
    <name type="scientific">Cereibacter sphaeroides (strain ATCC 17023 / DSM 158 / JCM 6121 / CCUG 31486 / LMG 2827 / NBRC 12203 / NCIMB 8253 / ATH 2.4.1.)</name>
    <name type="common">Rhodobacter sphaeroides</name>
    <dbReference type="NCBI Taxonomy" id="272943"/>
    <lineage>
        <taxon>Bacteria</taxon>
        <taxon>Pseudomonadati</taxon>
        <taxon>Pseudomonadota</taxon>
        <taxon>Alphaproteobacteria</taxon>
        <taxon>Rhodobacterales</taxon>
        <taxon>Paracoccaceae</taxon>
        <taxon>Cereibacter</taxon>
    </lineage>
</organism>
<proteinExistence type="predicted"/>
<keyword evidence="3" id="KW-1185">Reference proteome</keyword>
<evidence type="ECO:0000313" key="3">
    <source>
        <dbReference type="Proteomes" id="UP000002703"/>
    </source>
</evidence>
<feature type="region of interest" description="Disordered" evidence="1">
    <location>
        <begin position="117"/>
        <end position="139"/>
    </location>
</feature>
<sequence>MDGYTDVPPDGFAGRLEVRGSVGSAALEKARIASERYRPRVHVADVARRCGTTWRQIQEWRRHLTTDLLGLPAEVRAHPVLAAVVVEPEIARSAPAANSEGAVVELVMEGMTIRAGQDVDHGPDDPGGPHGGAMIAPNGQPRVFVATRPIDFRGARTGWRSRCRRS</sequence>
<dbReference type="RefSeq" id="WP_011337383.1">
    <property type="nucleotide sequence ID" value="NC_007493.2"/>
</dbReference>
<protein>
    <submittedName>
        <fullName evidence="2">Transposase</fullName>
    </submittedName>
</protein>
<evidence type="ECO:0000256" key="1">
    <source>
        <dbReference type="SAM" id="MobiDB-lite"/>
    </source>
</evidence>
<dbReference type="OrthoDB" id="9800877at2"/>
<gene>
    <name evidence="2" type="ORF">RSP_2291</name>
</gene>
<accession>Q3J438</accession>
<dbReference type="GeneID" id="3719822"/>